<reference evidence="7" key="1">
    <citation type="submission" date="2015-11" db="EMBL/GenBank/DDBJ databases">
        <title>De novo transcriptome assembly of four potential Pierce s Disease insect vectors from Arizona vineyards.</title>
        <authorList>
            <person name="Tassone E.E."/>
        </authorList>
    </citation>
    <scope>NUCLEOTIDE SEQUENCE</scope>
</reference>
<dbReference type="GO" id="GO:0005730">
    <property type="term" value="C:nucleolus"/>
    <property type="evidence" value="ECO:0007669"/>
    <property type="project" value="TreeGrafter"/>
</dbReference>
<evidence type="ECO:0000256" key="5">
    <source>
        <dbReference type="PROSITE-ProRule" id="PRU00277"/>
    </source>
</evidence>
<protein>
    <recommendedName>
        <fullName evidence="2 5">peptidylprolyl isomerase</fullName>
        <ecNumber evidence="2 5">5.2.1.8</ecNumber>
    </recommendedName>
</protein>
<gene>
    <name evidence="7" type="ORF">g.14137</name>
</gene>
<evidence type="ECO:0000313" key="7">
    <source>
        <dbReference type="EMBL" id="JAT04137.1"/>
    </source>
</evidence>
<dbReference type="GO" id="GO:0000785">
    <property type="term" value="C:chromatin"/>
    <property type="evidence" value="ECO:0007669"/>
    <property type="project" value="TreeGrafter"/>
</dbReference>
<dbReference type="PANTHER" id="PTHR43811:SF19">
    <property type="entry name" value="39 KDA FK506-BINDING NUCLEAR PROTEIN"/>
    <property type="match status" value="1"/>
</dbReference>
<evidence type="ECO:0000256" key="3">
    <source>
        <dbReference type="ARBA" id="ARBA00023110"/>
    </source>
</evidence>
<dbReference type="InterPro" id="IPR001179">
    <property type="entry name" value="PPIase_FKBP_dom"/>
</dbReference>
<sequence>MINTNLNVLKKTANLLKKTGFLNNQTTKFSSSVYQPCGHAKRIFQSLNVKQYLGNVPQDVQVRVFSKKAQNPTSPTEVAESISQESVSKRKILEGGVIVADITVGNGAVAKSGKTISVYYSGKLKSTSKVFDEVTNGPGLSFRLGRGDVINGWDIGVVGMRVGGRRIITCPPAMAYGAKGYPPVIPPNSTLVFEVELKDVK</sequence>
<dbReference type="GO" id="GO:0003755">
    <property type="term" value="F:peptidyl-prolyl cis-trans isomerase activity"/>
    <property type="evidence" value="ECO:0007669"/>
    <property type="project" value="UniProtKB-KW"/>
</dbReference>
<dbReference type="FunFam" id="3.10.50.40:FF:000006">
    <property type="entry name" value="Peptidyl-prolyl cis-trans isomerase"/>
    <property type="match status" value="1"/>
</dbReference>
<dbReference type="SUPFAM" id="SSF54534">
    <property type="entry name" value="FKBP-like"/>
    <property type="match status" value="1"/>
</dbReference>
<comment type="catalytic activity">
    <reaction evidence="1 5">
        <text>[protein]-peptidylproline (omega=180) = [protein]-peptidylproline (omega=0)</text>
        <dbReference type="Rhea" id="RHEA:16237"/>
        <dbReference type="Rhea" id="RHEA-COMP:10747"/>
        <dbReference type="Rhea" id="RHEA-COMP:10748"/>
        <dbReference type="ChEBI" id="CHEBI:83833"/>
        <dbReference type="ChEBI" id="CHEBI:83834"/>
        <dbReference type="EC" id="5.2.1.8"/>
    </reaction>
</comment>
<dbReference type="AlphaFoldDB" id="A0A1B6JY51"/>
<dbReference type="EMBL" id="GECU01003570">
    <property type="protein sequence ID" value="JAT04137.1"/>
    <property type="molecule type" value="Transcribed_RNA"/>
</dbReference>
<dbReference type="Gene3D" id="3.10.50.40">
    <property type="match status" value="1"/>
</dbReference>
<organism evidence="7">
    <name type="scientific">Homalodisca liturata</name>
    <dbReference type="NCBI Taxonomy" id="320908"/>
    <lineage>
        <taxon>Eukaryota</taxon>
        <taxon>Metazoa</taxon>
        <taxon>Ecdysozoa</taxon>
        <taxon>Arthropoda</taxon>
        <taxon>Hexapoda</taxon>
        <taxon>Insecta</taxon>
        <taxon>Pterygota</taxon>
        <taxon>Neoptera</taxon>
        <taxon>Paraneoptera</taxon>
        <taxon>Hemiptera</taxon>
        <taxon>Auchenorrhyncha</taxon>
        <taxon>Membracoidea</taxon>
        <taxon>Cicadellidae</taxon>
        <taxon>Cicadellinae</taxon>
        <taxon>Proconiini</taxon>
        <taxon>Homalodisca</taxon>
    </lineage>
</organism>
<evidence type="ECO:0000256" key="1">
    <source>
        <dbReference type="ARBA" id="ARBA00000971"/>
    </source>
</evidence>
<keyword evidence="4 5" id="KW-0413">Isomerase</keyword>
<dbReference type="EC" id="5.2.1.8" evidence="2 5"/>
<dbReference type="InterPro" id="IPR046357">
    <property type="entry name" value="PPIase_dom_sf"/>
</dbReference>
<dbReference type="PANTHER" id="PTHR43811">
    <property type="entry name" value="FKBP-TYPE PEPTIDYL-PROLYL CIS-TRANS ISOMERASE FKPA"/>
    <property type="match status" value="1"/>
</dbReference>
<evidence type="ECO:0000259" key="6">
    <source>
        <dbReference type="PROSITE" id="PS50059"/>
    </source>
</evidence>
<dbReference type="Pfam" id="PF00254">
    <property type="entry name" value="FKBP_C"/>
    <property type="match status" value="1"/>
</dbReference>
<proteinExistence type="predicted"/>
<evidence type="ECO:0000256" key="2">
    <source>
        <dbReference type="ARBA" id="ARBA00013194"/>
    </source>
</evidence>
<evidence type="ECO:0000256" key="4">
    <source>
        <dbReference type="ARBA" id="ARBA00023235"/>
    </source>
</evidence>
<keyword evidence="3 5" id="KW-0697">Rotamase</keyword>
<feature type="domain" description="PPIase FKBP-type" evidence="6">
    <location>
        <begin position="113"/>
        <end position="201"/>
    </location>
</feature>
<name>A0A1B6JY51_9HEMI</name>
<dbReference type="PROSITE" id="PS50059">
    <property type="entry name" value="FKBP_PPIASE"/>
    <property type="match status" value="1"/>
</dbReference>
<accession>A0A1B6JY51</accession>